<reference evidence="2 3" key="1">
    <citation type="journal article" date="2017" name="Int. J. Syst. Evol. Microbiol.">
        <title>Jeotgalibaca porci sp. nov. and Jeotgalibaca arthritidis sp. nov., isolated from pigs, and emended description of the genus Jeotgalibaca.</title>
        <authorList>
            <person name="Zamora L."/>
            <person name="Perez-Sancho M."/>
            <person name="Dominguez L."/>
            <person name="Fernandez-Garayzabal J.F."/>
            <person name="Vela A.I."/>
        </authorList>
    </citation>
    <scope>NUCLEOTIDE SEQUENCE [LARGE SCALE GENOMIC DNA]</scope>
    <source>
        <strain evidence="2 3">CECT 9157</strain>
    </source>
</reference>
<dbReference type="KEGG" id="jar:G7057_07805"/>
<accession>A0A6G7KAR2</accession>
<evidence type="ECO:0000313" key="2">
    <source>
        <dbReference type="EMBL" id="QII82346.1"/>
    </source>
</evidence>
<feature type="chain" id="PRO_5038948948" evidence="1">
    <location>
        <begin position="22"/>
        <end position="199"/>
    </location>
</feature>
<gene>
    <name evidence="2" type="ORF">G7057_07805</name>
</gene>
<dbReference type="EMBL" id="CP049740">
    <property type="protein sequence ID" value="QII82346.1"/>
    <property type="molecule type" value="Genomic_DNA"/>
</dbReference>
<sequence>MKKLIFIAALLGTFMTGSQLSGTPFTGVTAGSTLLSPQVETVNEIVIVKESIEETVEESVIEDVVEPALEEVIIPEKNEVNDASIEEQPVVVESTEEELTYDQIHQKDVGEEEEVVPEEVVKTWYIAETAEEGLQLILETYELEEYSFVIDSTPSNFVYQYDFYMDSPDGEHANLVHIFQYDATGKALFQLDLITGEWQ</sequence>
<protein>
    <submittedName>
        <fullName evidence="2">Uncharacterized protein</fullName>
    </submittedName>
</protein>
<evidence type="ECO:0000313" key="3">
    <source>
        <dbReference type="Proteomes" id="UP000501451"/>
    </source>
</evidence>
<dbReference type="RefSeq" id="WP_166162562.1">
    <property type="nucleotide sequence ID" value="NZ_CP049740.1"/>
</dbReference>
<organism evidence="2 3">
    <name type="scientific">Jeotgalibaca arthritidis</name>
    <dbReference type="NCBI Taxonomy" id="1868794"/>
    <lineage>
        <taxon>Bacteria</taxon>
        <taxon>Bacillati</taxon>
        <taxon>Bacillota</taxon>
        <taxon>Bacilli</taxon>
        <taxon>Lactobacillales</taxon>
        <taxon>Carnobacteriaceae</taxon>
        <taxon>Jeotgalibaca</taxon>
    </lineage>
</organism>
<dbReference type="Proteomes" id="UP000501451">
    <property type="component" value="Chromosome"/>
</dbReference>
<evidence type="ECO:0000256" key="1">
    <source>
        <dbReference type="SAM" id="SignalP"/>
    </source>
</evidence>
<keyword evidence="1" id="KW-0732">Signal</keyword>
<feature type="signal peptide" evidence="1">
    <location>
        <begin position="1"/>
        <end position="21"/>
    </location>
</feature>
<dbReference type="AlphaFoldDB" id="A0A6G7KAR2"/>
<name>A0A6G7KAR2_9LACT</name>
<proteinExistence type="predicted"/>
<keyword evidence="3" id="KW-1185">Reference proteome</keyword>